<feature type="compositionally biased region" description="Polar residues" evidence="1">
    <location>
        <begin position="235"/>
        <end position="247"/>
    </location>
</feature>
<feature type="compositionally biased region" description="Gly residues" evidence="1">
    <location>
        <begin position="269"/>
        <end position="280"/>
    </location>
</feature>
<name>A0ABT2TUY4_9FIRM</name>
<feature type="chain" id="PRO_5045052836" evidence="2">
    <location>
        <begin position="21"/>
        <end position="308"/>
    </location>
</feature>
<gene>
    <name evidence="3" type="ORF">OCV61_08265</name>
</gene>
<feature type="region of interest" description="Disordered" evidence="1">
    <location>
        <begin position="20"/>
        <end position="60"/>
    </location>
</feature>
<feature type="region of interest" description="Disordered" evidence="1">
    <location>
        <begin position="170"/>
        <end position="308"/>
    </location>
</feature>
<evidence type="ECO:0000313" key="3">
    <source>
        <dbReference type="EMBL" id="MCU6765407.1"/>
    </source>
</evidence>
<keyword evidence="2" id="KW-0732">Signal</keyword>
<proteinExistence type="predicted"/>
<comment type="caution">
    <text evidence="3">The sequence shown here is derived from an EMBL/GenBank/DDBJ whole genome shotgun (WGS) entry which is preliminary data.</text>
</comment>
<evidence type="ECO:0000256" key="2">
    <source>
        <dbReference type="SAM" id="SignalP"/>
    </source>
</evidence>
<sequence length="308" mass="32017">MKRKKIVVLLTVGTMLTAASGCGKSEPVADPTPTPAPTATPAPTSTPTPAPTPTVTPAPKMIGKKTAEAKFIYLSNNTDKQFRKLYLRVSGNEDWGNSLIPSESSVHASEKVRMYYTPQTGEGVTYDMRLTDENGNTYEIDGADLSDMETASLRLDTDQGIVYLTYVSKSSNSEKNTKDSSSSTGTEDTSGMDVSSSEQGIYYYNQSNGSSNGGDSSNSGGSQSGDNSGNGSQGTTDNSGNSGQNTPDSSGTTGGNSQGGNTGTDNSGSTGGDANQGGGDIDYDPGDGSDGSENWTDNIIWDEDGNWQ</sequence>
<dbReference type="Proteomes" id="UP001652409">
    <property type="component" value="Unassembled WGS sequence"/>
</dbReference>
<feature type="compositionally biased region" description="Low complexity" evidence="1">
    <location>
        <begin position="179"/>
        <end position="191"/>
    </location>
</feature>
<keyword evidence="4" id="KW-1185">Reference proteome</keyword>
<evidence type="ECO:0000313" key="4">
    <source>
        <dbReference type="Proteomes" id="UP001652409"/>
    </source>
</evidence>
<organism evidence="3 4">
    <name type="scientific">Blautia ammoniilytica</name>
    <dbReference type="NCBI Taxonomy" id="2981782"/>
    <lineage>
        <taxon>Bacteria</taxon>
        <taxon>Bacillati</taxon>
        <taxon>Bacillota</taxon>
        <taxon>Clostridia</taxon>
        <taxon>Lachnospirales</taxon>
        <taxon>Lachnospiraceae</taxon>
        <taxon>Blautia</taxon>
    </lineage>
</organism>
<dbReference type="PROSITE" id="PS51257">
    <property type="entry name" value="PROKAR_LIPOPROTEIN"/>
    <property type="match status" value="1"/>
</dbReference>
<reference evidence="3 4" key="1">
    <citation type="journal article" date="2021" name="ISME Commun">
        <title>Automated analysis of genomic sequences facilitates high-throughput and comprehensive description of bacteria.</title>
        <authorList>
            <person name="Hitch T.C.A."/>
        </authorList>
    </citation>
    <scope>NUCLEOTIDE SEQUENCE [LARGE SCALE GENOMIC DNA]</scope>
    <source>
        <strain evidence="3 4">Sanger_23</strain>
    </source>
</reference>
<dbReference type="RefSeq" id="WP_262582751.1">
    <property type="nucleotide sequence ID" value="NZ_JAOQJL010000013.1"/>
</dbReference>
<feature type="compositionally biased region" description="Pro residues" evidence="1">
    <location>
        <begin position="30"/>
        <end position="56"/>
    </location>
</feature>
<feature type="signal peptide" evidence="2">
    <location>
        <begin position="1"/>
        <end position="20"/>
    </location>
</feature>
<evidence type="ECO:0000256" key="1">
    <source>
        <dbReference type="SAM" id="MobiDB-lite"/>
    </source>
</evidence>
<accession>A0ABT2TUY4</accession>
<dbReference type="EMBL" id="JAOQJL010000013">
    <property type="protein sequence ID" value="MCU6765407.1"/>
    <property type="molecule type" value="Genomic_DNA"/>
</dbReference>
<feature type="compositionally biased region" description="Gly residues" evidence="1">
    <location>
        <begin position="252"/>
        <end position="262"/>
    </location>
</feature>
<feature type="compositionally biased region" description="Low complexity" evidence="1">
    <location>
        <begin position="205"/>
        <end position="234"/>
    </location>
</feature>
<protein>
    <submittedName>
        <fullName evidence="3">Uncharacterized protein</fullName>
    </submittedName>
</protein>